<protein>
    <submittedName>
        <fullName evidence="1">Uncharacterized protein</fullName>
    </submittedName>
</protein>
<sequence length="85" mass="8427">MSLFSGSRLPAIAVAGACAIALGVLLAPSAQSQIRANPSYQPVGVSSSGNGSTAWFHDPATGRAIACHMASGAIQCQSAKLPEGS</sequence>
<dbReference type="EMBL" id="BMYK01000008">
    <property type="protein sequence ID" value="GHC85634.1"/>
    <property type="molecule type" value="Genomic_DNA"/>
</dbReference>
<evidence type="ECO:0000313" key="1">
    <source>
        <dbReference type="EMBL" id="GHC85634.1"/>
    </source>
</evidence>
<dbReference type="Proteomes" id="UP000626210">
    <property type="component" value="Unassembled WGS sequence"/>
</dbReference>
<dbReference type="RefSeq" id="WP_189687828.1">
    <property type="nucleotide sequence ID" value="NZ_BMYK01000008.1"/>
</dbReference>
<evidence type="ECO:0000313" key="2">
    <source>
        <dbReference type="Proteomes" id="UP000626210"/>
    </source>
</evidence>
<accession>A0ABQ3G3M6</accession>
<comment type="caution">
    <text evidence="1">The sequence shown here is derived from an EMBL/GenBank/DDBJ whole genome shotgun (WGS) entry which is preliminary data.</text>
</comment>
<keyword evidence="2" id="KW-1185">Reference proteome</keyword>
<gene>
    <name evidence="1" type="ORF">GCM10007320_30830</name>
</gene>
<name>A0ABQ3G3M6_9BURK</name>
<organism evidence="1 2">
    <name type="scientific">Pseudorhodoferax aquiterrae</name>
    <dbReference type="NCBI Taxonomy" id="747304"/>
    <lineage>
        <taxon>Bacteria</taxon>
        <taxon>Pseudomonadati</taxon>
        <taxon>Pseudomonadota</taxon>
        <taxon>Betaproteobacteria</taxon>
        <taxon>Burkholderiales</taxon>
        <taxon>Comamonadaceae</taxon>
    </lineage>
</organism>
<proteinExistence type="predicted"/>
<reference evidence="2" key="1">
    <citation type="journal article" date="2019" name="Int. J. Syst. Evol. Microbiol.">
        <title>The Global Catalogue of Microorganisms (GCM) 10K type strain sequencing project: providing services to taxonomists for standard genome sequencing and annotation.</title>
        <authorList>
            <consortium name="The Broad Institute Genomics Platform"/>
            <consortium name="The Broad Institute Genome Sequencing Center for Infectious Disease"/>
            <person name="Wu L."/>
            <person name="Ma J."/>
        </authorList>
    </citation>
    <scope>NUCLEOTIDE SEQUENCE [LARGE SCALE GENOMIC DNA]</scope>
    <source>
        <strain evidence="2">KCTC 23314</strain>
    </source>
</reference>